<dbReference type="EMBL" id="AP022587">
    <property type="protein sequence ID" value="BBY21584.1"/>
    <property type="molecule type" value="Genomic_DNA"/>
</dbReference>
<dbReference type="InterPro" id="IPR000873">
    <property type="entry name" value="AMP-dep_synth/lig_dom"/>
</dbReference>
<evidence type="ECO:0008006" key="5">
    <source>
        <dbReference type="Google" id="ProtNLM"/>
    </source>
</evidence>
<dbReference type="Gene3D" id="3.40.50.980">
    <property type="match status" value="2"/>
</dbReference>
<keyword evidence="4" id="KW-1185">Reference proteome</keyword>
<gene>
    <name evidence="3" type="ORF">MSTO_17890</name>
</gene>
<dbReference type="GO" id="GO:0005829">
    <property type="term" value="C:cytosol"/>
    <property type="evidence" value="ECO:0007669"/>
    <property type="project" value="TreeGrafter"/>
</dbReference>
<dbReference type="GO" id="GO:0043041">
    <property type="term" value="P:amino acid activation for nonribosomal peptide biosynthetic process"/>
    <property type="evidence" value="ECO:0007669"/>
    <property type="project" value="TreeGrafter"/>
</dbReference>
<evidence type="ECO:0000259" key="2">
    <source>
        <dbReference type="Pfam" id="PF00668"/>
    </source>
</evidence>
<evidence type="ECO:0000313" key="3">
    <source>
        <dbReference type="EMBL" id="BBY21584.1"/>
    </source>
</evidence>
<dbReference type="InterPro" id="IPR001242">
    <property type="entry name" value="Condensation_dom"/>
</dbReference>
<dbReference type="Pfam" id="PF00501">
    <property type="entry name" value="AMP-binding"/>
    <property type="match status" value="1"/>
</dbReference>
<feature type="domain" description="AMP-dependent synthetase/ligase" evidence="1">
    <location>
        <begin position="468"/>
        <end position="770"/>
    </location>
</feature>
<feature type="domain" description="Condensation" evidence="2">
    <location>
        <begin position="13"/>
        <end position="443"/>
    </location>
</feature>
<dbReference type="SUPFAM" id="SSF56801">
    <property type="entry name" value="Acetyl-CoA synthetase-like"/>
    <property type="match status" value="1"/>
</dbReference>
<dbReference type="GO" id="GO:0047527">
    <property type="term" value="F:2,3-dihydroxybenzoate-serine ligase activity"/>
    <property type="evidence" value="ECO:0007669"/>
    <property type="project" value="TreeGrafter"/>
</dbReference>
<dbReference type="InterPro" id="IPR020845">
    <property type="entry name" value="AMP-binding_CS"/>
</dbReference>
<dbReference type="PANTHER" id="PTHR45527:SF14">
    <property type="entry name" value="PLIPASTATIN SYNTHASE SUBUNIT B"/>
    <property type="match status" value="1"/>
</dbReference>
<dbReference type="SUPFAM" id="SSF52777">
    <property type="entry name" value="CoA-dependent acyltransferases"/>
    <property type="match status" value="2"/>
</dbReference>
<dbReference type="GO" id="GO:0009239">
    <property type="term" value="P:enterobactin biosynthetic process"/>
    <property type="evidence" value="ECO:0007669"/>
    <property type="project" value="TreeGrafter"/>
</dbReference>
<sequence length="786" mass="85786">MLNFGAQSDVLGPLTAAQWSMWAAQQLQPEVAYNFAGYLMIDHFVDLERLSVAYRAAATRFGTPCARLALRDGEPIFVVDRSFPETVRCIDLRAECDPVAAAHQWMNNDCRQPLDLLRDRLTEFALLRISDGMSFFYLRTHHTLSDGYGASNFVRHLAAVYSGSVEDAAVDVTADVDFSDFAFLRDADRKYQESSRSAIDAEYWKSVVREPMDVTDLAGVNRLVAPRYPMVRELVCKHRLLNTQGNQLYAARVVATLAAFISKTTGRQNIWMSLPVSARTTAALKKSAGMVSNMVPLLIRVDESDTIGALTDQVATTLIGALRHQQFRRWPNLVADATRLGMNVEFGPIINILDFNAPLRFGSSEAASHVLTIFPIQDISVNVYPRLSDGVPRIDFWWNPDRYTDDEIAMHVARLELAFDGLVTAEPGVRLSSIEVLEAGERARLDRWSNRDVLEVVGPVPVSVPALFAQQVARVGDAVAVSFAGASLTYRQLDEASNRVAQWLVGRGVGAGQCVALVMPRGARAITAIVGVLKSGAAYVPIDPSVPDTRIEFVLTDAAPVAVITTAVLAERLEGLAGRDLWVIDVDDPAIAAQPATAVTAGPAPDDIAYVIYTSGTTGVPKGVGIAHHNVTDLIDSLDSRLPREGVWTQFHSNSFDFSVWEIWGALLRGGRLVVVPDEVVSSPQDFHALLVAEQVTVLSQTPSAFYALQSVDVSQRELASQLTLEAVVFAGEALEPARLGAWLDNHAGLPRLINMYGTTETTVHASFREVTLGDVDSSASRLVCR</sequence>
<dbReference type="GO" id="GO:0008610">
    <property type="term" value="P:lipid biosynthetic process"/>
    <property type="evidence" value="ECO:0007669"/>
    <property type="project" value="UniProtKB-ARBA"/>
</dbReference>
<dbReference type="GO" id="GO:0009366">
    <property type="term" value="C:enterobactin synthetase complex"/>
    <property type="evidence" value="ECO:0007669"/>
    <property type="project" value="TreeGrafter"/>
</dbReference>
<name>A0A7I7Q5E6_9MYCO</name>
<reference evidence="3 4" key="1">
    <citation type="journal article" date="2019" name="Emerg. Microbes Infect.">
        <title>Comprehensive subspecies identification of 175 nontuberculous mycobacteria species based on 7547 genomic profiles.</title>
        <authorList>
            <person name="Matsumoto Y."/>
            <person name="Kinjo T."/>
            <person name="Motooka D."/>
            <person name="Nabeya D."/>
            <person name="Jung N."/>
            <person name="Uechi K."/>
            <person name="Horii T."/>
            <person name="Iida T."/>
            <person name="Fujita J."/>
            <person name="Nakamura S."/>
        </authorList>
    </citation>
    <scope>NUCLEOTIDE SEQUENCE [LARGE SCALE GENOMIC DNA]</scope>
    <source>
        <strain evidence="3 4">JCM 17783</strain>
    </source>
</reference>
<protein>
    <recommendedName>
        <fullName evidence="5">Phenyloxazoline synthase MbtB</fullName>
    </recommendedName>
</protein>
<dbReference type="Pfam" id="PF00668">
    <property type="entry name" value="Condensation"/>
    <property type="match status" value="1"/>
</dbReference>
<dbReference type="Gene3D" id="3.30.559.10">
    <property type="entry name" value="Chloramphenicol acetyltransferase-like domain"/>
    <property type="match status" value="1"/>
</dbReference>
<dbReference type="PROSITE" id="PS00455">
    <property type="entry name" value="AMP_BINDING"/>
    <property type="match status" value="1"/>
</dbReference>
<dbReference type="AlphaFoldDB" id="A0A7I7Q5E6"/>
<dbReference type="PANTHER" id="PTHR45527">
    <property type="entry name" value="NONRIBOSOMAL PEPTIDE SYNTHETASE"/>
    <property type="match status" value="1"/>
</dbReference>
<evidence type="ECO:0000313" key="4">
    <source>
        <dbReference type="Proteomes" id="UP000467130"/>
    </source>
</evidence>
<proteinExistence type="predicted"/>
<dbReference type="InterPro" id="IPR023213">
    <property type="entry name" value="CAT-like_dom_sf"/>
</dbReference>
<dbReference type="FunFam" id="3.40.50.980:FF:000001">
    <property type="entry name" value="Non-ribosomal peptide synthetase"/>
    <property type="match status" value="1"/>
</dbReference>
<dbReference type="Gene3D" id="3.30.559.30">
    <property type="entry name" value="Nonribosomal peptide synthetase, condensation domain"/>
    <property type="match status" value="1"/>
</dbReference>
<dbReference type="KEGG" id="msto:MSTO_17890"/>
<dbReference type="GO" id="GO:0031177">
    <property type="term" value="F:phosphopantetheine binding"/>
    <property type="evidence" value="ECO:0007669"/>
    <property type="project" value="TreeGrafter"/>
</dbReference>
<organism evidence="3 4">
    <name type="scientific">Mycobacterium stomatepiae</name>
    <dbReference type="NCBI Taxonomy" id="470076"/>
    <lineage>
        <taxon>Bacteria</taxon>
        <taxon>Bacillati</taxon>
        <taxon>Actinomycetota</taxon>
        <taxon>Actinomycetes</taxon>
        <taxon>Mycobacteriales</taxon>
        <taxon>Mycobacteriaceae</taxon>
        <taxon>Mycobacterium</taxon>
        <taxon>Mycobacterium simiae complex</taxon>
    </lineage>
</organism>
<dbReference type="UniPathway" id="UPA00011"/>
<evidence type="ECO:0000259" key="1">
    <source>
        <dbReference type="Pfam" id="PF00501"/>
    </source>
</evidence>
<accession>A0A7I7Q5E6</accession>
<dbReference type="Proteomes" id="UP000467130">
    <property type="component" value="Chromosome"/>
</dbReference>